<accession>A0A3S3ZW78</accession>
<evidence type="ECO:0000313" key="2">
    <source>
        <dbReference type="Proteomes" id="UP000286208"/>
    </source>
</evidence>
<keyword evidence="2" id="KW-1185">Reference proteome</keyword>
<sequence length="95" mass="9762">MAIGAGTASAFTVQPFEGGTTIEVNQAEAAALSQARIAGPLLNPVYPHIAYTSGLRTGDAAQISIDRAAARNGGAGADIYGPLHAPEFVQFYHYG</sequence>
<evidence type="ECO:0000313" key="1">
    <source>
        <dbReference type="EMBL" id="RVW09718.1"/>
    </source>
</evidence>
<name>A0A3S3ZW78_9NOCA</name>
<organism evidence="1 2">
    <name type="scientific">Prescottella agglutinans</name>
    <dbReference type="NCBI Taxonomy" id="1644129"/>
    <lineage>
        <taxon>Bacteria</taxon>
        <taxon>Bacillati</taxon>
        <taxon>Actinomycetota</taxon>
        <taxon>Actinomycetes</taxon>
        <taxon>Mycobacteriales</taxon>
        <taxon>Nocardiaceae</taxon>
        <taxon>Prescottella</taxon>
    </lineage>
</organism>
<dbReference type="AlphaFoldDB" id="A0A3S3ZW78"/>
<dbReference type="EMBL" id="RKLP01000004">
    <property type="protein sequence ID" value="RVW09718.1"/>
    <property type="molecule type" value="Genomic_DNA"/>
</dbReference>
<protein>
    <submittedName>
        <fullName evidence="1">Uncharacterized protein</fullName>
    </submittedName>
</protein>
<proteinExistence type="predicted"/>
<gene>
    <name evidence="1" type="ORF">EGT67_09670</name>
</gene>
<comment type="caution">
    <text evidence="1">The sequence shown here is derived from an EMBL/GenBank/DDBJ whole genome shotgun (WGS) entry which is preliminary data.</text>
</comment>
<reference evidence="1 2" key="1">
    <citation type="submission" date="2018-11" db="EMBL/GenBank/DDBJ databases">
        <title>Rhodococcus spongicola sp. nov. and Rhodococcus xishaensis sp. nov. from marine sponges.</title>
        <authorList>
            <person name="Li L."/>
            <person name="Lin H.W."/>
        </authorList>
    </citation>
    <scope>NUCLEOTIDE SEQUENCE [LARGE SCALE GENOMIC DNA]</scope>
    <source>
        <strain evidence="1 2">CCTCC AB2014297</strain>
    </source>
</reference>
<dbReference type="Proteomes" id="UP000286208">
    <property type="component" value="Unassembled WGS sequence"/>
</dbReference>